<accession>A0A9D1PRE6</accession>
<dbReference type="Proteomes" id="UP000823936">
    <property type="component" value="Unassembled WGS sequence"/>
</dbReference>
<evidence type="ECO:0000313" key="2">
    <source>
        <dbReference type="EMBL" id="HIV98286.1"/>
    </source>
</evidence>
<evidence type="ECO:0008006" key="4">
    <source>
        <dbReference type="Google" id="ProtNLM"/>
    </source>
</evidence>
<comment type="caution">
    <text evidence="2">The sequence shown here is derived from an EMBL/GenBank/DDBJ whole genome shotgun (WGS) entry which is preliminary data.</text>
</comment>
<name>A0A9D1PRE6_9SPIO</name>
<feature type="signal peptide" evidence="1">
    <location>
        <begin position="1"/>
        <end position="21"/>
    </location>
</feature>
<dbReference type="EMBL" id="DXHU01000005">
    <property type="protein sequence ID" value="HIV98286.1"/>
    <property type="molecule type" value="Genomic_DNA"/>
</dbReference>
<reference evidence="2" key="2">
    <citation type="submission" date="2021-04" db="EMBL/GenBank/DDBJ databases">
        <authorList>
            <person name="Gilroy R."/>
        </authorList>
    </citation>
    <scope>NUCLEOTIDE SEQUENCE</scope>
    <source>
        <strain evidence="2">Gambia11-129</strain>
    </source>
</reference>
<keyword evidence="1" id="KW-0732">Signal</keyword>
<organism evidence="2 3">
    <name type="scientific">Candidatus Ornithospirochaeta avicola</name>
    <dbReference type="NCBI Taxonomy" id="2840896"/>
    <lineage>
        <taxon>Bacteria</taxon>
        <taxon>Pseudomonadati</taxon>
        <taxon>Spirochaetota</taxon>
        <taxon>Spirochaetia</taxon>
        <taxon>Spirochaetales</taxon>
        <taxon>Spirochaetaceae</taxon>
        <taxon>Spirochaetaceae incertae sedis</taxon>
        <taxon>Candidatus Ornithospirochaeta</taxon>
    </lineage>
</organism>
<sequence length="287" mass="32351">MKTCIIFIISLLIFTSCQESASSLVARIENIPEGMEDKVQVTIRGKDEIIFDRNLVESFITVSPIKEGVYEIRAMLTDGGQRLMYGVSSFAVNKGSTAVNLPLFPLKQETYISIIAGNDTKEISYQVLSEDGCITEGRSENSGEIIRLDMPLLSEGEYSIKVSSFDRHGFLLKSVEKNISIRFGHLNSFYIILDKDAEEEGIRIENNYSAPLDCRIKIKNLEEEMTLILEAIVPGEDEFECLWYENGSFMHEGKYHKIHLKKKIGRIDLVVFSEKEGSLSSSTLLPL</sequence>
<feature type="chain" id="PRO_5039637208" description="Ig-like domain-containing protein" evidence="1">
    <location>
        <begin position="22"/>
        <end position="287"/>
    </location>
</feature>
<proteinExistence type="predicted"/>
<evidence type="ECO:0000256" key="1">
    <source>
        <dbReference type="SAM" id="SignalP"/>
    </source>
</evidence>
<dbReference type="AlphaFoldDB" id="A0A9D1PRE6"/>
<protein>
    <recommendedName>
        <fullName evidence="4">Ig-like domain-containing protein</fullName>
    </recommendedName>
</protein>
<evidence type="ECO:0000313" key="3">
    <source>
        <dbReference type="Proteomes" id="UP000823936"/>
    </source>
</evidence>
<dbReference type="PROSITE" id="PS51257">
    <property type="entry name" value="PROKAR_LIPOPROTEIN"/>
    <property type="match status" value="1"/>
</dbReference>
<gene>
    <name evidence="2" type="ORF">IAB12_00715</name>
</gene>
<reference evidence="2" key="1">
    <citation type="journal article" date="2021" name="PeerJ">
        <title>Extensive microbial diversity within the chicken gut microbiome revealed by metagenomics and culture.</title>
        <authorList>
            <person name="Gilroy R."/>
            <person name="Ravi A."/>
            <person name="Getino M."/>
            <person name="Pursley I."/>
            <person name="Horton D.L."/>
            <person name="Alikhan N.F."/>
            <person name="Baker D."/>
            <person name="Gharbi K."/>
            <person name="Hall N."/>
            <person name="Watson M."/>
            <person name="Adriaenssens E.M."/>
            <person name="Foster-Nyarko E."/>
            <person name="Jarju S."/>
            <person name="Secka A."/>
            <person name="Antonio M."/>
            <person name="Oren A."/>
            <person name="Chaudhuri R.R."/>
            <person name="La Ragione R."/>
            <person name="Hildebrand F."/>
            <person name="Pallen M.J."/>
        </authorList>
    </citation>
    <scope>NUCLEOTIDE SEQUENCE</scope>
    <source>
        <strain evidence="2">Gambia11-129</strain>
    </source>
</reference>